<dbReference type="Proteomes" id="UP000019494">
    <property type="component" value="Unassembled WGS sequence"/>
</dbReference>
<dbReference type="PATRIC" id="fig|584657.3.peg.975"/>
<reference evidence="3" key="1">
    <citation type="submission" date="2013-08" db="EMBL/GenBank/DDBJ databases">
        <title>Intrasporangium oryzae NRRL B-24470.</title>
        <authorList>
            <person name="Liu H."/>
            <person name="Wang G."/>
        </authorList>
    </citation>
    <scope>NUCLEOTIDE SEQUENCE [LARGE SCALE GENOMIC DNA]</scope>
    <source>
        <strain evidence="3">Q5-1</strain>
    </source>
</reference>
<gene>
    <name evidence="2" type="ORF">N864_12885</name>
</gene>
<sequence>MPARWLIREDLKMGRRQQEETERKYDVDAATVFPNLADTSAVDSVGQPGTFLLEAVYFATPRLDLARNGVTLRRRTGGHDEGWHLKIPAGQDIRTELREPLGSGRTVPEVFRARVHAIARGRTLEPVATVRTERREYPLRDAEGGVLAVAADDNVRALRLGGGEEVHIDRDAKALVGVATARQARGRSGTLFYGHH</sequence>
<dbReference type="EMBL" id="AWQS01000023">
    <property type="protein sequence ID" value="EWT07061.1"/>
    <property type="molecule type" value="Genomic_DNA"/>
</dbReference>
<dbReference type="AlphaFoldDB" id="W9GLE2"/>
<dbReference type="SUPFAM" id="SSF55154">
    <property type="entry name" value="CYTH-like phosphatases"/>
    <property type="match status" value="1"/>
</dbReference>
<comment type="caution">
    <text evidence="2">The sequence shown here is derived from an EMBL/GenBank/DDBJ whole genome shotgun (WGS) entry which is preliminary data.</text>
</comment>
<dbReference type="InterPro" id="IPR023577">
    <property type="entry name" value="CYTH_domain"/>
</dbReference>
<accession>W9GLE2</accession>
<dbReference type="CDD" id="cd07374">
    <property type="entry name" value="CYTH-like_Pase"/>
    <property type="match status" value="1"/>
</dbReference>
<dbReference type="PROSITE" id="PS51707">
    <property type="entry name" value="CYTH"/>
    <property type="match status" value="1"/>
</dbReference>
<dbReference type="Pfam" id="PF01928">
    <property type="entry name" value="CYTH"/>
    <property type="match status" value="1"/>
</dbReference>
<keyword evidence="3" id="KW-1185">Reference proteome</keyword>
<dbReference type="Gene3D" id="2.40.320.10">
    <property type="entry name" value="Hypothetical Protein Pfu-838710-001"/>
    <property type="match status" value="1"/>
</dbReference>
<evidence type="ECO:0000259" key="1">
    <source>
        <dbReference type="PROSITE" id="PS51707"/>
    </source>
</evidence>
<evidence type="ECO:0000313" key="3">
    <source>
        <dbReference type="Proteomes" id="UP000019494"/>
    </source>
</evidence>
<protein>
    <recommendedName>
        <fullName evidence="1">CYTH domain-containing protein</fullName>
    </recommendedName>
</protein>
<evidence type="ECO:0000313" key="2">
    <source>
        <dbReference type="EMBL" id="EWT07061.1"/>
    </source>
</evidence>
<name>W9GLE2_9MICO</name>
<organism evidence="2 3">
    <name type="scientific">Intrasporangium chromatireducens Q5-1</name>
    <dbReference type="NCBI Taxonomy" id="584657"/>
    <lineage>
        <taxon>Bacteria</taxon>
        <taxon>Bacillati</taxon>
        <taxon>Actinomycetota</taxon>
        <taxon>Actinomycetes</taxon>
        <taxon>Micrococcales</taxon>
        <taxon>Intrasporangiaceae</taxon>
        <taxon>Intrasporangium</taxon>
    </lineage>
</organism>
<dbReference type="InterPro" id="IPR033469">
    <property type="entry name" value="CYTH-like_dom_sf"/>
</dbReference>
<proteinExistence type="predicted"/>
<feature type="domain" description="CYTH" evidence="1">
    <location>
        <begin position="18"/>
        <end position="196"/>
    </location>
</feature>